<evidence type="ECO:0000313" key="2">
    <source>
        <dbReference type="Proteomes" id="UP000264353"/>
    </source>
</evidence>
<gene>
    <name evidence="1" type="ORF">BRARA_C03911</name>
</gene>
<sequence length="107" mass="11300">MDIEKKKDSPPHPLEDTNHIQLCSGSGSGERVNVTAVAGCARSSFLRLPFYFSMATRFRHIAGSGVEVLIGGGSAREGLIAGDVSAASFGEVREEVVYGGAGFLRLE</sequence>
<organism evidence="1 2">
    <name type="scientific">Brassica campestris</name>
    <name type="common">Field mustard</name>
    <dbReference type="NCBI Taxonomy" id="3711"/>
    <lineage>
        <taxon>Eukaryota</taxon>
        <taxon>Viridiplantae</taxon>
        <taxon>Streptophyta</taxon>
        <taxon>Embryophyta</taxon>
        <taxon>Tracheophyta</taxon>
        <taxon>Spermatophyta</taxon>
        <taxon>Magnoliopsida</taxon>
        <taxon>eudicotyledons</taxon>
        <taxon>Gunneridae</taxon>
        <taxon>Pentapetalae</taxon>
        <taxon>rosids</taxon>
        <taxon>malvids</taxon>
        <taxon>Brassicales</taxon>
        <taxon>Brassicaceae</taxon>
        <taxon>Brassiceae</taxon>
        <taxon>Brassica</taxon>
    </lineage>
</organism>
<dbReference type="Proteomes" id="UP000264353">
    <property type="component" value="Chromosome A3"/>
</dbReference>
<proteinExistence type="predicted"/>
<evidence type="ECO:0000313" key="1">
    <source>
        <dbReference type="EMBL" id="RID72001.1"/>
    </source>
</evidence>
<protein>
    <submittedName>
        <fullName evidence="1">Uncharacterized protein</fullName>
    </submittedName>
</protein>
<dbReference type="EMBL" id="CM010630">
    <property type="protein sequence ID" value="RID72001.1"/>
    <property type="molecule type" value="Genomic_DNA"/>
</dbReference>
<reference evidence="1 2" key="1">
    <citation type="submission" date="2018-06" db="EMBL/GenBank/DDBJ databases">
        <title>WGS assembly of Brassica rapa FPsc.</title>
        <authorList>
            <person name="Bowman J."/>
            <person name="Kohchi T."/>
            <person name="Yamato K."/>
            <person name="Jenkins J."/>
            <person name="Shu S."/>
            <person name="Ishizaki K."/>
            <person name="Yamaoka S."/>
            <person name="Nishihama R."/>
            <person name="Nakamura Y."/>
            <person name="Berger F."/>
            <person name="Adam C."/>
            <person name="Aki S."/>
            <person name="Althoff F."/>
            <person name="Araki T."/>
            <person name="Arteaga-Vazquez M."/>
            <person name="Balasubrmanian S."/>
            <person name="Bauer D."/>
            <person name="Boehm C."/>
            <person name="Briginshaw L."/>
            <person name="Caballero-Perez J."/>
            <person name="Catarino B."/>
            <person name="Chen F."/>
            <person name="Chiyoda S."/>
            <person name="Chovatia M."/>
            <person name="Davies K."/>
            <person name="Delmans M."/>
            <person name="Demura T."/>
            <person name="Dierschke T."/>
            <person name="Dolan L."/>
            <person name="Dorantes-Acosta A."/>
            <person name="Eklund D."/>
            <person name="Florent S."/>
            <person name="Flores-Sandoval E."/>
            <person name="Fujiyama A."/>
            <person name="Fukuzawa H."/>
            <person name="Galik B."/>
            <person name="Grimanelli D."/>
            <person name="Grimwood J."/>
            <person name="Grossniklaus U."/>
            <person name="Hamada T."/>
            <person name="Haseloff J."/>
            <person name="Hetherington A."/>
            <person name="Higo A."/>
            <person name="Hirakawa Y."/>
            <person name="Hundley H."/>
            <person name="Ikeda Y."/>
            <person name="Inoue K."/>
            <person name="Inoue S."/>
            <person name="Ishida S."/>
            <person name="Jia Q."/>
            <person name="Kakita M."/>
            <person name="Kanazawa T."/>
            <person name="Kawai Y."/>
            <person name="Kawashima T."/>
            <person name="Kennedy M."/>
            <person name="Kinose K."/>
            <person name="Kinoshita T."/>
            <person name="Kohara Y."/>
            <person name="Koide E."/>
            <person name="Komatsu K."/>
            <person name="Kopischke S."/>
            <person name="Kubo M."/>
            <person name="Kyozuka J."/>
            <person name="Lagercrantz U."/>
            <person name="Lin S."/>
            <person name="Lindquist E."/>
            <person name="Lipzen A."/>
            <person name="Lu C."/>
            <person name="Luna E."/>
            <person name="Martienssen R."/>
            <person name="Minamino N."/>
            <person name="Mizutani M."/>
            <person name="Mizutani M."/>
            <person name="Mochizuki N."/>
            <person name="Monte I."/>
            <person name="Mosher R."/>
            <person name="Nagasaki H."/>
            <person name="Nakagami H."/>
            <person name="Naramoto S."/>
            <person name="Nishitani K."/>
            <person name="Ohtani M."/>
            <person name="Okamoto T."/>
            <person name="Okumura M."/>
            <person name="Phillips J."/>
            <person name="Pollak B."/>
            <person name="Reinders A."/>
            <person name="Roevekamp M."/>
            <person name="Sano R."/>
            <person name="Sawa S."/>
            <person name="Schmid M."/>
            <person name="Shirakawa M."/>
            <person name="Solano R."/>
            <person name="Spunde A."/>
            <person name="Suetsugu N."/>
            <person name="Sugano S."/>
            <person name="Sugiyama A."/>
            <person name="Sun R."/>
            <person name="Suzuki Y."/>
            <person name="Takenaka M."/>
            <person name="Takezawa D."/>
            <person name="Tomogane H."/>
            <person name="Tsuzuki M."/>
            <person name="Ueda T."/>
            <person name="Umeda M."/>
            <person name="Ward J."/>
            <person name="Watanabe Y."/>
            <person name="Yazaki K."/>
            <person name="Yokoyama R."/>
            <person name="Yoshitake Y."/>
            <person name="Yotsui I."/>
            <person name="Zachgo S."/>
            <person name="Schmutz J."/>
        </authorList>
    </citation>
    <scope>NUCLEOTIDE SEQUENCE [LARGE SCALE GENOMIC DNA]</scope>
    <source>
        <strain evidence="2">cv. B-3</strain>
    </source>
</reference>
<dbReference type="AlphaFoldDB" id="A0A398A2I9"/>
<name>A0A398A2I9_BRACM</name>
<accession>A0A398A2I9</accession>